<dbReference type="Gene3D" id="2.60.120.1000">
    <property type="match status" value="1"/>
</dbReference>
<dbReference type="AlphaFoldDB" id="A0A7J5X9T7"/>
<dbReference type="OrthoDB" id="8939548at2759"/>
<dbReference type="FunFam" id="2.60.120.1000:FF:000001">
    <property type="entry name" value="Collagen alpha-1 type I chain"/>
    <property type="match status" value="1"/>
</dbReference>
<feature type="domain" description="Fibrillar collagen NC1" evidence="11">
    <location>
        <begin position="255"/>
        <end position="488"/>
    </location>
</feature>
<dbReference type="EMBL" id="JAAKFY010000026">
    <property type="protein sequence ID" value="KAF3833752.1"/>
    <property type="molecule type" value="Genomic_DNA"/>
</dbReference>
<dbReference type="PANTHER" id="PTHR37456:SF5">
    <property type="entry name" value="COLLAGEN TYPE XIII ALPHA 1 CHAIN"/>
    <property type="match status" value="1"/>
</dbReference>
<feature type="compositionally biased region" description="Gly residues" evidence="10">
    <location>
        <begin position="96"/>
        <end position="111"/>
    </location>
</feature>
<evidence type="ECO:0000256" key="5">
    <source>
        <dbReference type="ARBA" id="ARBA00022737"/>
    </source>
</evidence>
<dbReference type="InterPro" id="IPR050938">
    <property type="entry name" value="Collagen_Structural_Proteins"/>
</dbReference>
<accession>A0A7J5X9T7</accession>
<proteinExistence type="predicted"/>
<evidence type="ECO:0000259" key="11">
    <source>
        <dbReference type="PROSITE" id="PS51461"/>
    </source>
</evidence>
<dbReference type="InterPro" id="IPR000885">
    <property type="entry name" value="Fib_collagen_C"/>
</dbReference>
<dbReference type="Pfam" id="PF01391">
    <property type="entry name" value="Collagen"/>
    <property type="match status" value="2"/>
</dbReference>
<sequence length="488" mass="49207">MPGSRGDRGTPGGLGGLGEPGRVGPAGPSGARGPAGNNGMPGMTGPQGEAGREGNSGNDGPPGRPGVAGFKGNRGEPGSAGPSGLSGSPGPAGPSGAAGRGGNRGEGGPSGPSGAVGAAGARGAAGGAGTRGEKGGAGENGERGMKGLRGHAGLQGMPGPSGPSGDSGSNGANGHAGPRGPAGPHGPSGKDGRAGGHGTLGSPGARGPPGYVGPAGPPGSPGMPGPAGPSGGGYDVSGGYDEYRADQPSLRAKDYEVDATIKSLNSQIENMLTPEGSRKNPARTCRDIKLSHPEWSSGFYYIDPNQGCISDAIKVFCNFDTRETCIHAHPGSIAHKNWFRSSETKKHVWFGETINGGTEFTYNDETLSPQSMATQLAFMRLLSNQASQNITYHCKNSNAYMSEETGNLKKAVVLQGSNDVELRAEGNSRFTFSVLEDGCTRHTGEWSKAVIEYRTNKPSRLPILDIAPLDIGGADQEFGLDIGPVCFK</sequence>
<evidence type="ECO:0000313" key="13">
    <source>
        <dbReference type="Proteomes" id="UP000518266"/>
    </source>
</evidence>
<feature type="compositionally biased region" description="Gly residues" evidence="10">
    <location>
        <begin position="9"/>
        <end position="21"/>
    </location>
</feature>
<dbReference type="Proteomes" id="UP000518266">
    <property type="component" value="Unassembled WGS sequence"/>
</dbReference>
<keyword evidence="6" id="KW-0106">Calcium</keyword>
<keyword evidence="8" id="KW-1015">Disulfide bond</keyword>
<keyword evidence="13" id="KW-1185">Reference proteome</keyword>
<organism evidence="12 13">
    <name type="scientific">Dissostichus mawsoni</name>
    <name type="common">Antarctic cod</name>
    <dbReference type="NCBI Taxonomy" id="36200"/>
    <lineage>
        <taxon>Eukaryota</taxon>
        <taxon>Metazoa</taxon>
        <taxon>Chordata</taxon>
        <taxon>Craniata</taxon>
        <taxon>Vertebrata</taxon>
        <taxon>Euteleostomi</taxon>
        <taxon>Actinopterygii</taxon>
        <taxon>Neopterygii</taxon>
        <taxon>Teleostei</taxon>
        <taxon>Neoteleostei</taxon>
        <taxon>Acanthomorphata</taxon>
        <taxon>Eupercaria</taxon>
        <taxon>Perciformes</taxon>
        <taxon>Notothenioidei</taxon>
        <taxon>Nototheniidae</taxon>
        <taxon>Dissostichus</taxon>
    </lineage>
</organism>
<keyword evidence="2" id="KW-0964">Secreted</keyword>
<feature type="compositionally biased region" description="Basic and acidic residues" evidence="10">
    <location>
        <begin position="131"/>
        <end position="145"/>
    </location>
</feature>
<feature type="compositionally biased region" description="Pro residues" evidence="10">
    <location>
        <begin position="215"/>
        <end position="227"/>
    </location>
</feature>
<evidence type="ECO:0000256" key="1">
    <source>
        <dbReference type="ARBA" id="ARBA00004613"/>
    </source>
</evidence>
<evidence type="ECO:0000256" key="4">
    <source>
        <dbReference type="ARBA" id="ARBA00022723"/>
    </source>
</evidence>
<keyword evidence="9" id="KW-0379">Hydroxylation</keyword>
<comment type="caution">
    <text evidence="12">The sequence shown here is derived from an EMBL/GenBank/DDBJ whole genome shotgun (WGS) entry which is preliminary data.</text>
</comment>
<dbReference type="Pfam" id="PF01410">
    <property type="entry name" value="COLFI"/>
    <property type="match status" value="1"/>
</dbReference>
<dbReference type="InterPro" id="IPR008160">
    <property type="entry name" value="Collagen"/>
</dbReference>
<evidence type="ECO:0000256" key="3">
    <source>
        <dbReference type="ARBA" id="ARBA00022530"/>
    </source>
</evidence>
<dbReference type="GO" id="GO:0005576">
    <property type="term" value="C:extracellular region"/>
    <property type="evidence" value="ECO:0007669"/>
    <property type="project" value="UniProtKB-SubCell"/>
</dbReference>
<comment type="subcellular location">
    <subcellularLocation>
        <location evidence="1">Secreted</location>
    </subcellularLocation>
</comment>
<keyword evidence="3" id="KW-0272">Extracellular matrix</keyword>
<evidence type="ECO:0000256" key="8">
    <source>
        <dbReference type="ARBA" id="ARBA00023157"/>
    </source>
</evidence>
<reference evidence="12 13" key="1">
    <citation type="submission" date="2020-03" db="EMBL/GenBank/DDBJ databases">
        <title>Dissostichus mawsoni Genome sequencing and assembly.</title>
        <authorList>
            <person name="Park H."/>
        </authorList>
    </citation>
    <scope>NUCLEOTIDE SEQUENCE [LARGE SCALE GENOMIC DNA]</scope>
    <source>
        <strain evidence="12">DM0001</strain>
        <tissue evidence="12">Muscle</tissue>
    </source>
</reference>
<evidence type="ECO:0000256" key="9">
    <source>
        <dbReference type="ARBA" id="ARBA00023278"/>
    </source>
</evidence>
<keyword evidence="4" id="KW-0479">Metal-binding</keyword>
<name>A0A7J5X9T7_DISMA</name>
<dbReference type="PROSITE" id="PS51461">
    <property type="entry name" value="NC1_FIB"/>
    <property type="match status" value="1"/>
</dbReference>
<feature type="compositionally biased region" description="Low complexity" evidence="10">
    <location>
        <begin position="76"/>
        <end position="95"/>
    </location>
</feature>
<dbReference type="GO" id="GO:0005201">
    <property type="term" value="F:extracellular matrix structural constituent"/>
    <property type="evidence" value="ECO:0007669"/>
    <property type="project" value="InterPro"/>
</dbReference>
<feature type="region of interest" description="Disordered" evidence="10">
    <location>
        <begin position="1"/>
        <end position="242"/>
    </location>
</feature>
<feature type="compositionally biased region" description="Low complexity" evidence="10">
    <location>
        <begin position="22"/>
        <end position="38"/>
    </location>
</feature>
<dbReference type="GO" id="GO:0046872">
    <property type="term" value="F:metal ion binding"/>
    <property type="evidence" value="ECO:0007669"/>
    <property type="project" value="UniProtKB-KW"/>
</dbReference>
<dbReference type="GO" id="GO:0005581">
    <property type="term" value="C:collagen trimer"/>
    <property type="evidence" value="ECO:0007669"/>
    <property type="project" value="UniProtKB-KW"/>
</dbReference>
<evidence type="ECO:0000256" key="6">
    <source>
        <dbReference type="ARBA" id="ARBA00022837"/>
    </source>
</evidence>
<evidence type="ECO:0000256" key="7">
    <source>
        <dbReference type="ARBA" id="ARBA00023119"/>
    </source>
</evidence>
<feature type="compositionally biased region" description="Low complexity" evidence="10">
    <location>
        <begin position="203"/>
        <end position="214"/>
    </location>
</feature>
<feature type="compositionally biased region" description="Low complexity" evidence="10">
    <location>
        <begin position="163"/>
        <end position="179"/>
    </location>
</feature>
<gene>
    <name evidence="12" type="ORF">F7725_024956</name>
</gene>
<protein>
    <recommendedName>
        <fullName evidence="11">Fibrillar collagen NC1 domain-containing protein</fullName>
    </recommendedName>
</protein>
<evidence type="ECO:0000256" key="2">
    <source>
        <dbReference type="ARBA" id="ARBA00022525"/>
    </source>
</evidence>
<keyword evidence="7" id="KW-0176">Collagen</keyword>
<dbReference type="PANTHER" id="PTHR37456">
    <property type="entry name" value="SI:CH211-266K2.1"/>
    <property type="match status" value="1"/>
</dbReference>
<evidence type="ECO:0000256" key="10">
    <source>
        <dbReference type="SAM" id="MobiDB-lite"/>
    </source>
</evidence>
<keyword evidence="5" id="KW-0677">Repeat</keyword>
<feature type="compositionally biased region" description="Low complexity" evidence="10">
    <location>
        <begin position="112"/>
        <end position="122"/>
    </location>
</feature>
<dbReference type="SMART" id="SM00038">
    <property type="entry name" value="COLFI"/>
    <property type="match status" value="1"/>
</dbReference>
<evidence type="ECO:0000313" key="12">
    <source>
        <dbReference type="EMBL" id="KAF3833752.1"/>
    </source>
</evidence>